<proteinExistence type="predicted"/>
<feature type="chain" id="PRO_5047313021" evidence="2">
    <location>
        <begin position="20"/>
        <end position="299"/>
    </location>
</feature>
<dbReference type="EMBL" id="CP117167">
    <property type="protein sequence ID" value="WCT13639.1"/>
    <property type="molecule type" value="Genomic_DNA"/>
</dbReference>
<organism evidence="3 4">
    <name type="scientific">Mucilaginibacter jinjuensis</name>
    <dbReference type="NCBI Taxonomy" id="1176721"/>
    <lineage>
        <taxon>Bacteria</taxon>
        <taxon>Pseudomonadati</taxon>
        <taxon>Bacteroidota</taxon>
        <taxon>Sphingobacteriia</taxon>
        <taxon>Sphingobacteriales</taxon>
        <taxon>Sphingobacteriaceae</taxon>
        <taxon>Mucilaginibacter</taxon>
    </lineage>
</organism>
<dbReference type="Proteomes" id="UP001216139">
    <property type="component" value="Chromosome"/>
</dbReference>
<feature type="signal peptide" evidence="2">
    <location>
        <begin position="1"/>
        <end position="19"/>
    </location>
</feature>
<evidence type="ECO:0000313" key="3">
    <source>
        <dbReference type="EMBL" id="WCT13639.1"/>
    </source>
</evidence>
<evidence type="ECO:0000256" key="1">
    <source>
        <dbReference type="SAM" id="Coils"/>
    </source>
</evidence>
<keyword evidence="1" id="KW-0175">Coiled coil</keyword>
<evidence type="ECO:0000313" key="4">
    <source>
        <dbReference type="Proteomes" id="UP001216139"/>
    </source>
</evidence>
<evidence type="ECO:0000256" key="2">
    <source>
        <dbReference type="SAM" id="SignalP"/>
    </source>
</evidence>
<protein>
    <submittedName>
        <fullName evidence="3">Tail fiber protein</fullName>
    </submittedName>
</protein>
<gene>
    <name evidence="3" type="ORF">PQO05_06785</name>
</gene>
<sequence>MKKIFLFFVAIVFAQITFGQNTSPWPSTGNVGIGTTNPTVALDVLGSQRIISSSATGFVVGNAQGNYSIIYNGQTGYTSIYALSSQNFSTRTDGNTGFNSGNALFYNNAQIMAYQQPLTIMRSWPGNSIAGGLIIDNDNRSTVPAIYKIASFRLTGIEKSYIDQTGGAYFAGNVGIGTIQPDAKLAVKGTIHATEVLVDTNVPQPDYVFDKDYDLTSLKDVKNYIDQNHHLPELPSAAQVAKDGINIGEMNAKLLKKIEELTLYLIEKDDQLRTEQSKNTTQQQQIDQLKMQMKDLLIT</sequence>
<keyword evidence="2" id="KW-0732">Signal</keyword>
<reference evidence="3 4" key="1">
    <citation type="submission" date="2023-02" db="EMBL/GenBank/DDBJ databases">
        <title>Genome sequence of Mucilaginibacter jinjuensis strain KACC 16571.</title>
        <authorList>
            <person name="Kim S."/>
            <person name="Heo J."/>
            <person name="Kwon S.-W."/>
        </authorList>
    </citation>
    <scope>NUCLEOTIDE SEQUENCE [LARGE SCALE GENOMIC DNA]</scope>
    <source>
        <strain evidence="3 4">KACC 16571</strain>
    </source>
</reference>
<dbReference type="RefSeq" id="WP_273631945.1">
    <property type="nucleotide sequence ID" value="NZ_CP117167.1"/>
</dbReference>
<feature type="coiled-coil region" evidence="1">
    <location>
        <begin position="272"/>
        <end position="299"/>
    </location>
</feature>
<name>A0ABY7TBM5_9SPHI</name>
<accession>A0ABY7TBM5</accession>
<keyword evidence="4" id="KW-1185">Reference proteome</keyword>